<dbReference type="SUPFAM" id="SSF46894">
    <property type="entry name" value="C-terminal effector domain of the bipartite response regulators"/>
    <property type="match status" value="1"/>
</dbReference>
<dbReference type="SMART" id="SM00421">
    <property type="entry name" value="HTH_LUXR"/>
    <property type="match status" value="1"/>
</dbReference>
<dbReference type="InterPro" id="IPR000014">
    <property type="entry name" value="PAS"/>
</dbReference>
<keyword evidence="2" id="KW-0238">DNA-binding</keyword>
<dbReference type="CDD" id="cd00130">
    <property type="entry name" value="PAS"/>
    <property type="match status" value="1"/>
</dbReference>
<feature type="domain" description="PAS" evidence="5">
    <location>
        <begin position="62"/>
        <end position="108"/>
    </location>
</feature>
<reference evidence="6 7" key="1">
    <citation type="submission" date="2016-11" db="EMBL/GenBank/DDBJ databases">
        <title>Genome sequence and comparative genomic analysis of clinical strain Elizabethkingia meningoseptica 61421 PRCM.</title>
        <authorList>
            <person name="Wang M."/>
            <person name="Hu S."/>
            <person name="Cao L."/>
            <person name="Jiang T."/>
            <person name="Zhou Y."/>
            <person name="Ming D."/>
        </authorList>
    </citation>
    <scope>NUCLEOTIDE SEQUENCE [LARGE SCALE GENOMIC DNA]</scope>
    <source>
        <strain evidence="6 7">61421 PRCM</strain>
    </source>
</reference>
<dbReference type="GO" id="GO:0003677">
    <property type="term" value="F:DNA binding"/>
    <property type="evidence" value="ECO:0007669"/>
    <property type="project" value="UniProtKB-KW"/>
</dbReference>
<dbReference type="CDD" id="cd06170">
    <property type="entry name" value="LuxR_C_like"/>
    <property type="match status" value="1"/>
</dbReference>
<evidence type="ECO:0000259" key="4">
    <source>
        <dbReference type="PROSITE" id="PS50043"/>
    </source>
</evidence>
<dbReference type="InterPro" id="IPR036388">
    <property type="entry name" value="WH-like_DNA-bd_sf"/>
</dbReference>
<organism evidence="6 7">
    <name type="scientific">Elizabethkingia meningoseptica</name>
    <name type="common">Chryseobacterium meningosepticum</name>
    <dbReference type="NCBI Taxonomy" id="238"/>
    <lineage>
        <taxon>Bacteria</taxon>
        <taxon>Pseudomonadati</taxon>
        <taxon>Bacteroidota</taxon>
        <taxon>Flavobacteriia</taxon>
        <taxon>Flavobacteriales</taxon>
        <taxon>Weeksellaceae</taxon>
        <taxon>Elizabethkingia</taxon>
    </lineage>
</organism>
<dbReference type="STRING" id="238.BBD35_11440"/>
<dbReference type="SUPFAM" id="SSF55785">
    <property type="entry name" value="PYP-like sensor domain (PAS domain)"/>
    <property type="match status" value="1"/>
</dbReference>
<dbReference type="PANTHER" id="PTHR44688:SF16">
    <property type="entry name" value="DNA-BINDING TRANSCRIPTIONAL ACTIVATOR DEVR_DOSR"/>
    <property type="match status" value="1"/>
</dbReference>
<dbReference type="Pfam" id="PF00196">
    <property type="entry name" value="GerE"/>
    <property type="match status" value="1"/>
</dbReference>
<dbReference type="PRINTS" id="PR00038">
    <property type="entry name" value="HTHLUXR"/>
</dbReference>
<keyword evidence="7" id="KW-1185">Reference proteome</keyword>
<evidence type="ECO:0000256" key="1">
    <source>
        <dbReference type="ARBA" id="ARBA00023015"/>
    </source>
</evidence>
<dbReference type="PROSITE" id="PS00622">
    <property type="entry name" value="HTH_LUXR_1"/>
    <property type="match status" value="1"/>
</dbReference>
<comment type="caution">
    <text evidence="6">The sequence shown here is derived from an EMBL/GenBank/DDBJ whole genome shotgun (WGS) entry which is preliminary data.</text>
</comment>
<name>A0A1T3I1C5_ELIME</name>
<evidence type="ECO:0000313" key="7">
    <source>
        <dbReference type="Proteomes" id="UP000188947"/>
    </source>
</evidence>
<dbReference type="Gene3D" id="1.10.10.10">
    <property type="entry name" value="Winged helix-like DNA-binding domain superfamily/Winged helix DNA-binding domain"/>
    <property type="match status" value="1"/>
</dbReference>
<dbReference type="InterPro" id="IPR016032">
    <property type="entry name" value="Sig_transdc_resp-reg_C-effctor"/>
</dbReference>
<dbReference type="PANTHER" id="PTHR44688">
    <property type="entry name" value="DNA-BINDING TRANSCRIPTIONAL ACTIVATOR DEVR_DOSR"/>
    <property type="match status" value="1"/>
</dbReference>
<dbReference type="PROSITE" id="PS50043">
    <property type="entry name" value="HTH_LUXR_2"/>
    <property type="match status" value="1"/>
</dbReference>
<evidence type="ECO:0000259" key="5">
    <source>
        <dbReference type="PROSITE" id="PS50112"/>
    </source>
</evidence>
<dbReference type="PROSITE" id="PS50112">
    <property type="entry name" value="PAS"/>
    <property type="match status" value="1"/>
</dbReference>
<protein>
    <submittedName>
        <fullName evidence="6">Helix-turn-helix transcriptional regulator</fullName>
    </submittedName>
</protein>
<gene>
    <name evidence="6" type="ORF">BMF97_12120</name>
</gene>
<accession>A0A1T3I1C5</accession>
<dbReference type="GO" id="GO:0006355">
    <property type="term" value="P:regulation of DNA-templated transcription"/>
    <property type="evidence" value="ECO:0007669"/>
    <property type="project" value="InterPro"/>
</dbReference>
<dbReference type="Proteomes" id="UP000188947">
    <property type="component" value="Unassembled WGS sequence"/>
</dbReference>
<dbReference type="RefSeq" id="WP_070904445.1">
    <property type="nucleotide sequence ID" value="NZ_CP016378.1"/>
</dbReference>
<dbReference type="InterPro" id="IPR035965">
    <property type="entry name" value="PAS-like_dom_sf"/>
</dbReference>
<evidence type="ECO:0000256" key="2">
    <source>
        <dbReference type="ARBA" id="ARBA00023125"/>
    </source>
</evidence>
<sequence>MKKKIPPISAEQFLDYYRVNIDDLDTNYLEIFSDTIENIKKFAIGPYFWFIGNNVKMKTQWFSENIDQFTPYSKEEWMDSDGLFFINLFHPEDRYYIIAALEFATKKSLSSIASNKRKSNVNIYGRMMDRQGNYRWILLQSPQVHLNENNQIEASLVTIYDLSHFQIKNMPLLSIIDYEKNEIQYFKHFDQENSKVEVQKPNITSREKEILMLMAQGFNSPGIAEKLFLSYHTVENHKRNLRQKTSTKTSSELIAYAMTHSLLLL</sequence>
<dbReference type="EMBL" id="MPOG01000014">
    <property type="protein sequence ID" value="OOH94108.1"/>
    <property type="molecule type" value="Genomic_DNA"/>
</dbReference>
<proteinExistence type="predicted"/>
<dbReference type="Gene3D" id="3.30.450.20">
    <property type="entry name" value="PAS domain"/>
    <property type="match status" value="1"/>
</dbReference>
<keyword evidence="1" id="KW-0805">Transcription regulation</keyword>
<evidence type="ECO:0000313" key="6">
    <source>
        <dbReference type="EMBL" id="OOH94108.1"/>
    </source>
</evidence>
<evidence type="ECO:0000256" key="3">
    <source>
        <dbReference type="ARBA" id="ARBA00023163"/>
    </source>
</evidence>
<keyword evidence="3" id="KW-0804">Transcription</keyword>
<feature type="domain" description="HTH luxR-type" evidence="4">
    <location>
        <begin position="196"/>
        <end position="261"/>
    </location>
</feature>
<dbReference type="InterPro" id="IPR000792">
    <property type="entry name" value="Tscrpt_reg_LuxR_C"/>
</dbReference>
<dbReference type="AlphaFoldDB" id="A0A1T3I1C5"/>
<dbReference type="OrthoDB" id="965844at2"/>